<dbReference type="Proteomes" id="UP000683507">
    <property type="component" value="Chromosome"/>
</dbReference>
<comment type="subcellular location">
    <subcellularLocation>
        <location evidence="1">Cell membrane</location>
        <topology evidence="1">Multi-pass membrane protein</topology>
    </subcellularLocation>
</comment>
<feature type="transmembrane region" description="Helical" evidence="6">
    <location>
        <begin position="347"/>
        <end position="370"/>
    </location>
</feature>
<keyword evidence="8" id="KW-1185">Reference proteome</keyword>
<evidence type="ECO:0008006" key="9">
    <source>
        <dbReference type="Google" id="ProtNLM"/>
    </source>
</evidence>
<keyword evidence="2" id="KW-1003">Cell membrane</keyword>
<dbReference type="PANTHER" id="PTHR30250:SF28">
    <property type="entry name" value="POLYSACCHARIDE BIOSYNTHESIS PROTEIN"/>
    <property type="match status" value="1"/>
</dbReference>
<proteinExistence type="predicted"/>
<feature type="transmembrane region" description="Helical" evidence="6">
    <location>
        <begin position="285"/>
        <end position="303"/>
    </location>
</feature>
<accession>A0A916JJN0</accession>
<dbReference type="KEGG" id="ptan:CRYO30217_00561"/>
<protein>
    <recommendedName>
        <fullName evidence="9">Polysaccharide biosynthesis protein</fullName>
    </recommendedName>
</protein>
<evidence type="ECO:0000256" key="1">
    <source>
        <dbReference type="ARBA" id="ARBA00004651"/>
    </source>
</evidence>
<organism evidence="7 8">
    <name type="scientific">Parvicella tangerina</name>
    <dbReference type="NCBI Taxonomy" id="2829795"/>
    <lineage>
        <taxon>Bacteria</taxon>
        <taxon>Pseudomonadati</taxon>
        <taxon>Bacteroidota</taxon>
        <taxon>Flavobacteriia</taxon>
        <taxon>Flavobacteriales</taxon>
        <taxon>Parvicellaceae</taxon>
        <taxon>Parvicella</taxon>
    </lineage>
</organism>
<feature type="transmembrane region" description="Helical" evidence="6">
    <location>
        <begin position="376"/>
        <end position="399"/>
    </location>
</feature>
<evidence type="ECO:0000313" key="7">
    <source>
        <dbReference type="EMBL" id="CAG5078062.1"/>
    </source>
</evidence>
<feature type="transmembrane region" description="Helical" evidence="6">
    <location>
        <begin position="205"/>
        <end position="224"/>
    </location>
</feature>
<dbReference type="EMBL" id="OU015584">
    <property type="protein sequence ID" value="CAG5078062.1"/>
    <property type="molecule type" value="Genomic_DNA"/>
</dbReference>
<reference evidence="7" key="1">
    <citation type="submission" date="2021-04" db="EMBL/GenBank/DDBJ databases">
        <authorList>
            <person name="Rodrigo-Torres L."/>
            <person name="Arahal R. D."/>
            <person name="Lucena T."/>
        </authorList>
    </citation>
    <scope>NUCLEOTIDE SEQUENCE</scope>
    <source>
        <strain evidence="7">AS29M-1</strain>
    </source>
</reference>
<feature type="transmembrane region" description="Helical" evidence="6">
    <location>
        <begin position="28"/>
        <end position="47"/>
    </location>
</feature>
<feature type="transmembrane region" description="Helical" evidence="6">
    <location>
        <begin position="102"/>
        <end position="124"/>
    </location>
</feature>
<dbReference type="InterPro" id="IPR050833">
    <property type="entry name" value="Poly_Biosynth_Transport"/>
</dbReference>
<keyword evidence="4 6" id="KW-1133">Transmembrane helix</keyword>
<gene>
    <name evidence="7" type="ORF">CRYO30217_00561</name>
</gene>
<evidence type="ECO:0000256" key="2">
    <source>
        <dbReference type="ARBA" id="ARBA00022475"/>
    </source>
</evidence>
<evidence type="ECO:0000256" key="4">
    <source>
        <dbReference type="ARBA" id="ARBA00022989"/>
    </source>
</evidence>
<evidence type="ECO:0000256" key="3">
    <source>
        <dbReference type="ARBA" id="ARBA00022692"/>
    </source>
</evidence>
<evidence type="ECO:0000313" key="8">
    <source>
        <dbReference type="Proteomes" id="UP000683507"/>
    </source>
</evidence>
<keyword evidence="3 6" id="KW-0812">Transmembrane</keyword>
<sequence length="408" mass="46211">MSGTAGAHLITITALPFLQRYFYSAADFANFAWFFEFVMIFVTVGALRLETGVVLEQDERKARILTNIALKLVLLSALVGSLVAVIGSLVFSSFKDVLSELWMYLLIPVAIISLGVIQVLSSWFTRTQDFSFLAGNKIYQTTGTTATQIGLGMSKLLSGGLIIGRNIGTSMVGVLLLRKYVRTQNEKINATKEEVKTIIKKNKDFILYTTPSTFIGTFINFIFIDLFIRFYGEDLTGSLATSKQYLGMGLAFISSAFAQVFYSQIAKINDIGELKTYYTYWMKRLVITSLLILVIVSAVPNSWAPALLGKEWTNLIPVIKIMVIWMSIMFVSSSLSYVYIKLNRQRTLIVFDLVHLLLTVGSILISYHLYHDFWISLYWFTVAKGFYYLFAIFATYYFFRNPIAEKNH</sequence>
<evidence type="ECO:0000256" key="6">
    <source>
        <dbReference type="SAM" id="Phobius"/>
    </source>
</evidence>
<evidence type="ECO:0000256" key="5">
    <source>
        <dbReference type="ARBA" id="ARBA00023136"/>
    </source>
</evidence>
<feature type="transmembrane region" description="Helical" evidence="6">
    <location>
        <begin position="315"/>
        <end position="340"/>
    </location>
</feature>
<feature type="transmembrane region" description="Helical" evidence="6">
    <location>
        <begin position="244"/>
        <end position="265"/>
    </location>
</feature>
<dbReference type="AlphaFoldDB" id="A0A916JJN0"/>
<keyword evidence="5 6" id="KW-0472">Membrane</keyword>
<dbReference type="GO" id="GO:0005886">
    <property type="term" value="C:plasma membrane"/>
    <property type="evidence" value="ECO:0007669"/>
    <property type="project" value="UniProtKB-SubCell"/>
</dbReference>
<feature type="transmembrane region" description="Helical" evidence="6">
    <location>
        <begin position="68"/>
        <end position="90"/>
    </location>
</feature>
<dbReference type="PANTHER" id="PTHR30250">
    <property type="entry name" value="PST FAMILY PREDICTED COLANIC ACID TRANSPORTER"/>
    <property type="match status" value="1"/>
</dbReference>
<name>A0A916JJN0_9FLAO</name>